<evidence type="ECO:0000256" key="3">
    <source>
        <dbReference type="ARBA" id="ARBA00022729"/>
    </source>
</evidence>
<feature type="compositionally biased region" description="Low complexity" evidence="4">
    <location>
        <begin position="35"/>
        <end position="58"/>
    </location>
</feature>
<comment type="similarity">
    <text evidence="1">Belongs to the bacterial solute-binding protein 5 family.</text>
</comment>
<dbReference type="PANTHER" id="PTHR30290">
    <property type="entry name" value="PERIPLASMIC BINDING COMPONENT OF ABC TRANSPORTER"/>
    <property type="match status" value="1"/>
</dbReference>
<evidence type="ECO:0000256" key="4">
    <source>
        <dbReference type="SAM" id="MobiDB-lite"/>
    </source>
</evidence>
<reference evidence="7" key="1">
    <citation type="journal article" date="2020" name="mSystems">
        <title>Genome- and Community-Level Interaction Insights into Carbon Utilization and Element Cycling Functions of Hydrothermarchaeota in Hydrothermal Sediment.</title>
        <authorList>
            <person name="Zhou Z."/>
            <person name="Liu Y."/>
            <person name="Xu W."/>
            <person name="Pan J."/>
            <person name="Luo Z.H."/>
            <person name="Li M."/>
        </authorList>
    </citation>
    <scope>NUCLEOTIDE SEQUENCE [LARGE SCALE GENOMIC DNA]</scope>
    <source>
        <strain evidence="7">SpSt-289</strain>
    </source>
</reference>
<organism evidence="7">
    <name type="scientific">Caldilinea aerophila</name>
    <dbReference type="NCBI Taxonomy" id="133453"/>
    <lineage>
        <taxon>Bacteria</taxon>
        <taxon>Bacillati</taxon>
        <taxon>Chloroflexota</taxon>
        <taxon>Caldilineae</taxon>
        <taxon>Caldilineales</taxon>
        <taxon>Caldilineaceae</taxon>
        <taxon>Caldilinea</taxon>
    </lineage>
</organism>
<keyword evidence="3 5" id="KW-0732">Signal</keyword>
<dbReference type="PROSITE" id="PS51257">
    <property type="entry name" value="PROKAR_LIPOPROTEIN"/>
    <property type="match status" value="1"/>
</dbReference>
<protein>
    <submittedName>
        <fullName evidence="7">ABC transporter substrate-binding protein</fullName>
    </submittedName>
</protein>
<keyword evidence="2" id="KW-0813">Transport</keyword>
<dbReference type="PANTHER" id="PTHR30290:SF9">
    <property type="entry name" value="OLIGOPEPTIDE-BINDING PROTEIN APPA"/>
    <property type="match status" value="1"/>
</dbReference>
<evidence type="ECO:0000259" key="6">
    <source>
        <dbReference type="Pfam" id="PF00496"/>
    </source>
</evidence>
<dbReference type="InterPro" id="IPR039424">
    <property type="entry name" value="SBP_5"/>
</dbReference>
<feature type="signal peptide" evidence="5">
    <location>
        <begin position="1"/>
        <end position="20"/>
    </location>
</feature>
<comment type="caution">
    <text evidence="7">The sequence shown here is derived from an EMBL/GenBank/DDBJ whole genome shotgun (WGS) entry which is preliminary data.</text>
</comment>
<dbReference type="Pfam" id="PF00496">
    <property type="entry name" value="SBP_bac_5"/>
    <property type="match status" value="1"/>
</dbReference>
<dbReference type="Gene3D" id="3.40.190.10">
    <property type="entry name" value="Periplasmic binding protein-like II"/>
    <property type="match status" value="1"/>
</dbReference>
<dbReference type="GO" id="GO:1904680">
    <property type="term" value="F:peptide transmembrane transporter activity"/>
    <property type="evidence" value="ECO:0007669"/>
    <property type="project" value="TreeGrafter"/>
</dbReference>
<evidence type="ECO:0000256" key="2">
    <source>
        <dbReference type="ARBA" id="ARBA00022448"/>
    </source>
</evidence>
<proteinExistence type="inferred from homology"/>
<dbReference type="InterPro" id="IPR000914">
    <property type="entry name" value="SBP_5_dom"/>
</dbReference>
<dbReference type="EMBL" id="DSMG01000084">
    <property type="protein sequence ID" value="HDX31488.1"/>
    <property type="molecule type" value="Genomic_DNA"/>
</dbReference>
<name>A0A7C1JWJ2_9CHLR</name>
<evidence type="ECO:0000256" key="1">
    <source>
        <dbReference type="ARBA" id="ARBA00005695"/>
    </source>
</evidence>
<dbReference type="GO" id="GO:0015833">
    <property type="term" value="P:peptide transport"/>
    <property type="evidence" value="ECO:0007669"/>
    <property type="project" value="TreeGrafter"/>
</dbReference>
<evidence type="ECO:0000313" key="7">
    <source>
        <dbReference type="EMBL" id="HDX31488.1"/>
    </source>
</evidence>
<evidence type="ECO:0000256" key="5">
    <source>
        <dbReference type="SAM" id="SignalP"/>
    </source>
</evidence>
<feature type="region of interest" description="Disordered" evidence="4">
    <location>
        <begin position="28"/>
        <end position="58"/>
    </location>
</feature>
<dbReference type="AlphaFoldDB" id="A0A7C1JWJ2"/>
<feature type="domain" description="Solute-binding protein family 5" evidence="6">
    <location>
        <begin position="62"/>
        <end position="292"/>
    </location>
</feature>
<accession>A0A7C1JWJ2</accession>
<dbReference type="SUPFAM" id="SSF53850">
    <property type="entry name" value="Periplasmic binding protein-like II"/>
    <property type="match status" value="2"/>
</dbReference>
<sequence>MNRTRLTLLVALLLSALVFAGCEQPLPAPTPEAPPAQVEAPAPVPTEAPAEEPAAPTTRNGAWLDSVIIVEEPSPDAAVTRLETGDIDVYAFQVSNREVAAKVAASPALKTYRSFGSYNELSFNPVGPVFESTGKLNPFAVPAVREAMNWLIDRQYVAQEIMGGLATPRYVPFNTASGDYALMADVIRALEAKYAYNPERAEEVISAEMEKLGAMKVDGKWMYNDEPVEISVLIRVEDERRNIGDYVANQLESIGFTVVRDYKTAAEASPIWINGNPADGLFHIYTGGWITTAVPRDLGDNFEFFYTPRGLPSLLWQAYQPSPEFDEVAEKLANQLYATLEERRDLMARALELALQDSVRVWLVDRASITPVRAEIDVAADLYGSISGTPLWAYTLRRAGEEGGEVRIAMPSILTNPWNPIAGTNWIYDQMPIRGTGELATIPDPYTGLALPNRVERAELFVQEGRPVNVTLDWVDLQFVPEIVVPDDAWVDWDAEKQVFITAAEAYTEPVKAVRKSVVYYPADLYDTVKWHDGSPFSAADVVLGMILTFDRAKEASPIFDSSAVAAFESFMAAFRGVRILSTDPLVIETYSDSLLLDAEQNINTWWPFYAQGQGAWHALSLGIMAEADGETTFSSSKADELKVEYMSMIAGPVLEILKAKLDKALAEGTIPYEPTLGNYLSAEEVAQRYANLAQWYDTYGHFWIGTGPFYLERAFPIEKTIVLRRFADHPDPSDKWARFSEPAIAEVELDGPSRVTVGEEAAFDVFVDFQGEPYAVDDIDEVKYLLFDAQGNLVEVGAAEAVEDGLWTVTLSPETTGQLEVGSNRLEVVVVSKLVALPSFADLQFVTVQ</sequence>
<gene>
    <name evidence="7" type="ORF">ENQ20_08330</name>
</gene>
<dbReference type="Gene3D" id="3.10.105.10">
    <property type="entry name" value="Dipeptide-binding Protein, Domain 3"/>
    <property type="match status" value="1"/>
</dbReference>
<feature type="chain" id="PRO_5027899231" evidence="5">
    <location>
        <begin position="21"/>
        <end position="850"/>
    </location>
</feature>